<dbReference type="InterPro" id="IPR052740">
    <property type="entry name" value="CE4"/>
</dbReference>
<gene>
    <name evidence="3" type="ORF">FHS39_004728</name>
</gene>
<dbReference type="SUPFAM" id="SSF88713">
    <property type="entry name" value="Glycoside hydrolase/deacetylase"/>
    <property type="match status" value="1"/>
</dbReference>
<evidence type="ECO:0000256" key="1">
    <source>
        <dbReference type="SAM" id="MobiDB-lite"/>
    </source>
</evidence>
<dbReference type="GO" id="GO:0005975">
    <property type="term" value="P:carbohydrate metabolic process"/>
    <property type="evidence" value="ECO:0007669"/>
    <property type="project" value="InterPro"/>
</dbReference>
<dbReference type="PANTHER" id="PTHR45985:SF3">
    <property type="entry name" value="CHITIN DEACETYLASE-LIKE 4"/>
    <property type="match status" value="1"/>
</dbReference>
<dbReference type="InterPro" id="IPR011330">
    <property type="entry name" value="Glyco_hydro/deAcase_b/a-brl"/>
</dbReference>
<keyword evidence="2" id="KW-1133">Transmembrane helix</keyword>
<evidence type="ECO:0000313" key="3">
    <source>
        <dbReference type="EMBL" id="MBB4895649.1"/>
    </source>
</evidence>
<feature type="transmembrane region" description="Helical" evidence="2">
    <location>
        <begin position="6"/>
        <end position="28"/>
    </location>
</feature>
<evidence type="ECO:0000256" key="2">
    <source>
        <dbReference type="SAM" id="Phobius"/>
    </source>
</evidence>
<sequence>MSKRSVYGATALGSVCVVTALVVGLMSGDGDGGKDDRKADASAPSDARAGARTGTDGAKKPEEVWDGKVHVLGDGSTSYTGPQPKVAKPEKLKPGEKPPQFVVFSWDGALENDDHLFSRFRALAKQNNAQMTYFLSGIYLLPKSERQKYQGPGHKPGEAAIDFTSDAHIKDTLEQLRAAWLEGNEIGTHFNGHFCGPGGGGYWSTDQWKQETAQAYSFVENWKTNTGFKDVPPLPFDYQKELVGGRAPCLEGQKALIPAEKSMGWRYDASSPGDFQLWPSKIDGIWNFPLQLLPYPGSDRQVLSMDFNFLYNQSGENNTHGDPAKQPEWEQLTRQGYLNGFERVYNGSRAPLFIGNHFEDWNDGIYMKAIEDVMKDVCRRDGVRCVSFRQVADWLDAQDPKVLAKLRGLDPAQAPDWKTFLK</sequence>
<keyword evidence="2" id="KW-0472">Membrane</keyword>
<evidence type="ECO:0000313" key="4">
    <source>
        <dbReference type="Proteomes" id="UP000556084"/>
    </source>
</evidence>
<accession>A0A7W7LSX6</accession>
<feature type="compositionally biased region" description="Basic and acidic residues" evidence="1">
    <location>
        <begin position="31"/>
        <end position="40"/>
    </location>
</feature>
<feature type="compositionally biased region" description="Basic and acidic residues" evidence="1">
    <location>
        <begin position="57"/>
        <end position="71"/>
    </location>
</feature>
<keyword evidence="4" id="KW-1185">Reference proteome</keyword>
<feature type="region of interest" description="Disordered" evidence="1">
    <location>
        <begin position="28"/>
        <end position="94"/>
    </location>
</feature>
<dbReference type="RefSeq" id="WP_221463136.1">
    <property type="nucleotide sequence ID" value="NZ_JACHJH010000008.1"/>
</dbReference>
<dbReference type="PANTHER" id="PTHR45985">
    <property type="match status" value="1"/>
</dbReference>
<evidence type="ECO:0008006" key="5">
    <source>
        <dbReference type="Google" id="ProtNLM"/>
    </source>
</evidence>
<dbReference type="EMBL" id="JACHJH010000008">
    <property type="protein sequence ID" value="MBB4895649.1"/>
    <property type="molecule type" value="Genomic_DNA"/>
</dbReference>
<protein>
    <recommendedName>
        <fullName evidence="5">Secreted protein</fullName>
    </recommendedName>
</protein>
<dbReference type="Proteomes" id="UP000556084">
    <property type="component" value="Unassembled WGS sequence"/>
</dbReference>
<comment type="caution">
    <text evidence="3">The sequence shown here is derived from an EMBL/GenBank/DDBJ whole genome shotgun (WGS) entry which is preliminary data.</text>
</comment>
<dbReference type="AlphaFoldDB" id="A0A7W7LSX6"/>
<feature type="compositionally biased region" description="Low complexity" evidence="1">
    <location>
        <begin position="46"/>
        <end position="56"/>
    </location>
</feature>
<dbReference type="Gene3D" id="3.20.20.370">
    <property type="entry name" value="Glycoside hydrolase/deacetylase"/>
    <property type="match status" value="1"/>
</dbReference>
<organism evidence="3 4">
    <name type="scientific">Streptomyces olivoverticillatus</name>
    <dbReference type="NCBI Taxonomy" id="66427"/>
    <lineage>
        <taxon>Bacteria</taxon>
        <taxon>Bacillati</taxon>
        <taxon>Actinomycetota</taxon>
        <taxon>Actinomycetes</taxon>
        <taxon>Kitasatosporales</taxon>
        <taxon>Streptomycetaceae</taxon>
        <taxon>Streptomyces</taxon>
    </lineage>
</organism>
<name>A0A7W7LSX6_9ACTN</name>
<reference evidence="3 4" key="1">
    <citation type="submission" date="2020-08" db="EMBL/GenBank/DDBJ databases">
        <title>Genomic Encyclopedia of Type Strains, Phase III (KMG-III): the genomes of soil and plant-associated and newly described type strains.</title>
        <authorList>
            <person name="Whitman W."/>
        </authorList>
    </citation>
    <scope>NUCLEOTIDE SEQUENCE [LARGE SCALE GENOMIC DNA]</scope>
    <source>
        <strain evidence="3 4">CECT 3266</strain>
    </source>
</reference>
<keyword evidence="2" id="KW-0812">Transmembrane</keyword>
<proteinExistence type="predicted"/>